<evidence type="ECO:0000313" key="6">
    <source>
        <dbReference type="Proteomes" id="UP001370490"/>
    </source>
</evidence>
<dbReference type="GO" id="GO:0032259">
    <property type="term" value="P:methylation"/>
    <property type="evidence" value="ECO:0007669"/>
    <property type="project" value="UniProtKB-KW"/>
</dbReference>
<evidence type="ECO:0000256" key="2">
    <source>
        <dbReference type="ARBA" id="ARBA00022679"/>
    </source>
</evidence>
<dbReference type="InterPro" id="IPR002935">
    <property type="entry name" value="SAM_O-MeTrfase"/>
</dbReference>
<keyword evidence="6" id="KW-1185">Reference proteome</keyword>
<dbReference type="GO" id="GO:0008757">
    <property type="term" value="F:S-adenosylmethionine-dependent methyltransferase activity"/>
    <property type="evidence" value="ECO:0007669"/>
    <property type="project" value="TreeGrafter"/>
</dbReference>
<gene>
    <name evidence="5" type="ORF">RJ641_026792</name>
</gene>
<evidence type="ECO:0000256" key="1">
    <source>
        <dbReference type="ARBA" id="ARBA00022603"/>
    </source>
</evidence>
<dbReference type="Gene3D" id="3.40.50.150">
    <property type="entry name" value="Vaccinia Virus protein VP39"/>
    <property type="match status" value="1"/>
</dbReference>
<dbReference type="Proteomes" id="UP001370490">
    <property type="component" value="Unassembled WGS sequence"/>
</dbReference>
<name>A0AAN8ZPM1_9MAGN</name>
<comment type="caution">
    <text evidence="5">The sequence shown here is derived from an EMBL/GenBank/DDBJ whole genome shotgun (WGS) entry which is preliminary data.</text>
</comment>
<dbReference type="EMBL" id="JBAMMX010000004">
    <property type="protein sequence ID" value="KAK6941415.1"/>
    <property type="molecule type" value="Genomic_DNA"/>
</dbReference>
<proteinExistence type="inferred from homology"/>
<dbReference type="GO" id="GO:0008171">
    <property type="term" value="F:O-methyltransferase activity"/>
    <property type="evidence" value="ECO:0007669"/>
    <property type="project" value="InterPro"/>
</dbReference>
<dbReference type="PANTHER" id="PTHR10509:SF82">
    <property type="entry name" value="CAFFEOYL-COA O-METHYLTRANSFERASE-LIKE"/>
    <property type="match status" value="1"/>
</dbReference>
<comment type="similarity">
    <text evidence="4">Belongs to the class I-like SAM-binding methyltransferase superfamily. Cation-dependent O-methyltransferase family.</text>
</comment>
<evidence type="ECO:0000256" key="4">
    <source>
        <dbReference type="ARBA" id="ARBA00023453"/>
    </source>
</evidence>
<keyword evidence="1" id="KW-0489">Methyltransferase</keyword>
<keyword evidence="3" id="KW-0949">S-adenosyl-L-methionine</keyword>
<reference evidence="5 6" key="1">
    <citation type="submission" date="2023-12" db="EMBL/GenBank/DDBJ databases">
        <title>A high-quality genome assembly for Dillenia turbinata (Dilleniales).</title>
        <authorList>
            <person name="Chanderbali A."/>
        </authorList>
    </citation>
    <scope>NUCLEOTIDE SEQUENCE [LARGE SCALE GENOMIC DNA]</scope>
    <source>
        <strain evidence="5">LSX21</strain>
        <tissue evidence="5">Leaf</tissue>
    </source>
</reference>
<dbReference type="Pfam" id="PF01596">
    <property type="entry name" value="Methyltransf_3"/>
    <property type="match status" value="1"/>
</dbReference>
<dbReference type="InterPro" id="IPR029063">
    <property type="entry name" value="SAM-dependent_MTases_sf"/>
</dbReference>
<dbReference type="SUPFAM" id="SSF53335">
    <property type="entry name" value="S-adenosyl-L-methionine-dependent methyltransferases"/>
    <property type="match status" value="1"/>
</dbReference>
<dbReference type="PROSITE" id="PS51682">
    <property type="entry name" value="SAM_OMT_I"/>
    <property type="match status" value="1"/>
</dbReference>
<dbReference type="InterPro" id="IPR050362">
    <property type="entry name" value="Cation-dep_OMT"/>
</dbReference>
<sequence>MLLKLINAKRTIEVGVYAGYSFLLTALTIPDDGEIIAIDINRRTYEIGLPIIIRAGVGHKIKFFDPQALPVLGKLLEDGVSTFAFVDADKDNYKNYHERLIKLVKVGGILMYDNTLWGGTVAWPEEEIPEWMRTSTKHAFT</sequence>
<evidence type="ECO:0000313" key="5">
    <source>
        <dbReference type="EMBL" id="KAK6941415.1"/>
    </source>
</evidence>
<accession>A0AAN8ZPM1</accession>
<dbReference type="AlphaFoldDB" id="A0AAN8ZPM1"/>
<organism evidence="5 6">
    <name type="scientific">Dillenia turbinata</name>
    <dbReference type="NCBI Taxonomy" id="194707"/>
    <lineage>
        <taxon>Eukaryota</taxon>
        <taxon>Viridiplantae</taxon>
        <taxon>Streptophyta</taxon>
        <taxon>Embryophyta</taxon>
        <taxon>Tracheophyta</taxon>
        <taxon>Spermatophyta</taxon>
        <taxon>Magnoliopsida</taxon>
        <taxon>eudicotyledons</taxon>
        <taxon>Gunneridae</taxon>
        <taxon>Pentapetalae</taxon>
        <taxon>Dilleniales</taxon>
        <taxon>Dilleniaceae</taxon>
        <taxon>Dillenia</taxon>
    </lineage>
</organism>
<keyword evidence="2" id="KW-0808">Transferase</keyword>
<dbReference type="PANTHER" id="PTHR10509">
    <property type="entry name" value="O-METHYLTRANSFERASE-RELATED"/>
    <property type="match status" value="1"/>
</dbReference>
<evidence type="ECO:0000256" key="3">
    <source>
        <dbReference type="ARBA" id="ARBA00022691"/>
    </source>
</evidence>
<protein>
    <submittedName>
        <fullName evidence="5">Class I-like SAM-dependent O-methyltransferase</fullName>
    </submittedName>
</protein>